<reference evidence="1" key="1">
    <citation type="journal article" date="2021" name="Proc. Natl. Acad. Sci. U.S.A.">
        <title>A Catalog of Tens of Thousands of Viruses from Human Metagenomes Reveals Hidden Associations with Chronic Diseases.</title>
        <authorList>
            <person name="Tisza M.J."/>
            <person name="Buck C.B."/>
        </authorList>
    </citation>
    <scope>NUCLEOTIDE SEQUENCE</scope>
    <source>
        <strain evidence="1">CtLfk13</strain>
    </source>
</reference>
<name>A0A8S5N1W4_9CAUD</name>
<evidence type="ECO:0000313" key="1">
    <source>
        <dbReference type="EMBL" id="DAD88420.1"/>
    </source>
</evidence>
<sequence length="67" mass="7743">MGTLNKLSSGACVRVEKLNKSFFLILGELIYYWLDNKGNYYSEDTMGQLCREHSYEVVDPGHRVYSC</sequence>
<proteinExistence type="predicted"/>
<dbReference type="EMBL" id="BK015040">
    <property type="protein sequence ID" value="DAD88420.1"/>
    <property type="molecule type" value="Genomic_DNA"/>
</dbReference>
<organism evidence="1">
    <name type="scientific">Siphoviridae sp. ctLfk13</name>
    <dbReference type="NCBI Taxonomy" id="2826251"/>
    <lineage>
        <taxon>Viruses</taxon>
        <taxon>Duplodnaviria</taxon>
        <taxon>Heunggongvirae</taxon>
        <taxon>Uroviricota</taxon>
        <taxon>Caudoviricetes</taxon>
    </lineage>
</organism>
<protein>
    <submittedName>
        <fullName evidence="1">Uncharacterized protein</fullName>
    </submittedName>
</protein>
<accession>A0A8S5N1W4</accession>